<evidence type="ECO:0000313" key="3">
    <source>
        <dbReference type="EMBL" id="OEU07264.1"/>
    </source>
</evidence>
<feature type="domain" description="PLD phosphodiesterase" evidence="2">
    <location>
        <begin position="468"/>
        <end position="495"/>
    </location>
</feature>
<accession>A0A1E7EN46</accession>
<dbReference type="Proteomes" id="UP000095751">
    <property type="component" value="Unassembled WGS sequence"/>
</dbReference>
<dbReference type="InterPro" id="IPR001736">
    <property type="entry name" value="PLipase_D/transphosphatidylase"/>
</dbReference>
<dbReference type="AlphaFoldDB" id="A0A1E7EN46"/>
<reference evidence="3 4" key="1">
    <citation type="submission" date="2016-09" db="EMBL/GenBank/DDBJ databases">
        <title>Extensive genetic diversity and differential bi-allelic expression allows diatom success in the polar Southern Ocean.</title>
        <authorList>
            <consortium name="DOE Joint Genome Institute"/>
            <person name="Mock T."/>
            <person name="Otillar R.P."/>
            <person name="Strauss J."/>
            <person name="Dupont C."/>
            <person name="Frickenhaus S."/>
            <person name="Maumus F."/>
            <person name="Mcmullan M."/>
            <person name="Sanges R."/>
            <person name="Schmutz J."/>
            <person name="Toseland A."/>
            <person name="Valas R."/>
            <person name="Veluchamy A."/>
            <person name="Ward B.J."/>
            <person name="Allen A."/>
            <person name="Barry K."/>
            <person name="Falciatore A."/>
            <person name="Ferrante M."/>
            <person name="Fortunato A.E."/>
            <person name="Gloeckner G."/>
            <person name="Gruber A."/>
            <person name="Hipkin R."/>
            <person name="Janech M."/>
            <person name="Kroth P."/>
            <person name="Leese F."/>
            <person name="Lindquist E."/>
            <person name="Lyon B.R."/>
            <person name="Martin J."/>
            <person name="Mayer C."/>
            <person name="Parker M."/>
            <person name="Quesneville H."/>
            <person name="Raymond J."/>
            <person name="Uhlig C."/>
            <person name="Valentin K.U."/>
            <person name="Worden A.Z."/>
            <person name="Armbrust E.V."/>
            <person name="Bowler C."/>
            <person name="Green B."/>
            <person name="Moulton V."/>
            <person name="Van Oosterhout C."/>
            <person name="Grigoriev I."/>
        </authorList>
    </citation>
    <scope>NUCLEOTIDE SEQUENCE [LARGE SCALE GENOMIC DNA]</scope>
    <source>
        <strain evidence="3 4">CCMP1102</strain>
    </source>
</reference>
<dbReference type="SMART" id="SM00155">
    <property type="entry name" value="PLDc"/>
    <property type="match status" value="2"/>
</dbReference>
<dbReference type="Gene3D" id="3.30.870.10">
    <property type="entry name" value="Endonuclease Chain A"/>
    <property type="match status" value="2"/>
</dbReference>
<protein>
    <recommendedName>
        <fullName evidence="2">PLD phosphodiesterase domain-containing protein</fullName>
    </recommendedName>
</protein>
<organism evidence="3 4">
    <name type="scientific">Fragilariopsis cylindrus CCMP1102</name>
    <dbReference type="NCBI Taxonomy" id="635003"/>
    <lineage>
        <taxon>Eukaryota</taxon>
        <taxon>Sar</taxon>
        <taxon>Stramenopiles</taxon>
        <taxon>Ochrophyta</taxon>
        <taxon>Bacillariophyta</taxon>
        <taxon>Bacillariophyceae</taxon>
        <taxon>Bacillariophycidae</taxon>
        <taxon>Bacillariales</taxon>
        <taxon>Bacillariaceae</taxon>
        <taxon>Fragilariopsis</taxon>
    </lineage>
</organism>
<dbReference type="PROSITE" id="PS50035">
    <property type="entry name" value="PLD"/>
    <property type="match status" value="2"/>
</dbReference>
<proteinExistence type="predicted"/>
<dbReference type="GO" id="GO:0003824">
    <property type="term" value="F:catalytic activity"/>
    <property type="evidence" value="ECO:0007669"/>
    <property type="project" value="InterPro"/>
</dbReference>
<dbReference type="EMBL" id="KV784387">
    <property type="protein sequence ID" value="OEU07264.1"/>
    <property type="molecule type" value="Genomic_DNA"/>
</dbReference>
<evidence type="ECO:0000256" key="1">
    <source>
        <dbReference type="SAM" id="MobiDB-lite"/>
    </source>
</evidence>
<keyword evidence="4" id="KW-1185">Reference proteome</keyword>
<dbReference type="PANTHER" id="PTHR21248:SF22">
    <property type="entry name" value="PHOSPHOLIPASE D"/>
    <property type="match status" value="1"/>
</dbReference>
<sequence length="580" mass="66204">MGLFHSKLDSGSDDEWEPNVSSRLSHVGEAVYQELPMKYSKYRHKMWNATFSAMVGSLQQTPSVKTFTENLELTKDPPHSNGFVDKMFDVMSKTTKWCDFMSLAPPYEGGKDDYFLKKMKEALKNVAGNAKGKEPIIVRLMFGWGYGESHPPRFGPIDCDLWMKKFTEELPEDANIQLWVGAWRYGQSWNHAKIIAVDGKYLHTGGHNVWSKSYLENKPVHDISIEMEGHATHDAHLFSNTQWEWIQYRRGTFWGRILSSIPSWVPMLTFHRADISEYPIGRQLRFPPLYKRSIVDKYKPSSVSVPVFSVGRQAALVDGFSAFFSRDQPAAVADAAFVAMFGSATNTIRMSLQDLGPAGGPKYGRLGGLILGWPTEYFKPMVRAILKRGVVIQIVLSNRKTPENSFGYPINEVYSKIIKCMKKEFPNEVTNTILKEEIIGKKLCISYIRHKGGNTYYQDEKEEPEEDNEIYNHPKFIIIDDVCSYTGSQNLYRSDLAEWGIIIDDADITAGMMEDYWNPLWKASHNEDDYNVEKIMESLEDDTDNDEVVFNPYTFGGKKKIEEIVRALNEGEAPRCAGRN</sequence>
<evidence type="ECO:0000313" key="4">
    <source>
        <dbReference type="Proteomes" id="UP000095751"/>
    </source>
</evidence>
<gene>
    <name evidence="3" type="ORF">FRACYDRAFT_251375</name>
</gene>
<feature type="region of interest" description="Disordered" evidence="1">
    <location>
        <begin position="1"/>
        <end position="20"/>
    </location>
</feature>
<dbReference type="PANTHER" id="PTHR21248">
    <property type="entry name" value="CARDIOLIPIN SYNTHASE"/>
    <property type="match status" value="1"/>
</dbReference>
<dbReference type="InParanoid" id="A0A1E7EN46"/>
<dbReference type="OrthoDB" id="36970at2759"/>
<evidence type="ECO:0000259" key="2">
    <source>
        <dbReference type="PROSITE" id="PS50035"/>
    </source>
</evidence>
<dbReference type="SUPFAM" id="SSF56024">
    <property type="entry name" value="Phospholipase D/nuclease"/>
    <property type="match status" value="2"/>
</dbReference>
<feature type="compositionally biased region" description="Basic and acidic residues" evidence="1">
    <location>
        <begin position="1"/>
        <end position="10"/>
    </location>
</feature>
<feature type="domain" description="PLD phosphodiesterase" evidence="2">
    <location>
        <begin position="186"/>
        <end position="213"/>
    </location>
</feature>
<dbReference type="KEGG" id="fcy:FRACYDRAFT_251375"/>
<name>A0A1E7EN46_9STRA</name>